<dbReference type="InterPro" id="IPR014729">
    <property type="entry name" value="Rossmann-like_a/b/a_fold"/>
</dbReference>
<keyword evidence="4 6" id="KW-0274">FAD</keyword>
<feature type="binding site" evidence="6">
    <location>
        <position position="293"/>
    </location>
    <ligand>
        <name>FAD</name>
        <dbReference type="ChEBI" id="CHEBI:57692"/>
    </ligand>
</feature>
<evidence type="ECO:0000313" key="9">
    <source>
        <dbReference type="Proteomes" id="UP000050509"/>
    </source>
</evidence>
<evidence type="ECO:0000256" key="3">
    <source>
        <dbReference type="ARBA" id="ARBA00022630"/>
    </source>
</evidence>
<feature type="binding site" evidence="6">
    <location>
        <begin position="255"/>
        <end position="259"/>
    </location>
    <ligand>
        <name>FAD</name>
        <dbReference type="ChEBI" id="CHEBI:57692"/>
    </ligand>
</feature>
<dbReference type="GO" id="GO:0033539">
    <property type="term" value="P:fatty acid beta-oxidation using acyl-CoA dehydrogenase"/>
    <property type="evidence" value="ECO:0007669"/>
    <property type="project" value="TreeGrafter"/>
</dbReference>
<dbReference type="GO" id="GO:0050660">
    <property type="term" value="F:flavin adenine dinucleotide binding"/>
    <property type="evidence" value="ECO:0007669"/>
    <property type="project" value="InterPro"/>
</dbReference>
<feature type="binding site" evidence="6">
    <location>
        <begin position="272"/>
        <end position="279"/>
    </location>
    <ligand>
        <name>FAD</name>
        <dbReference type="ChEBI" id="CHEBI:57692"/>
    </ligand>
</feature>
<dbReference type="Pfam" id="PF00766">
    <property type="entry name" value="ETF_alpha"/>
    <property type="match status" value="1"/>
</dbReference>
<dbReference type="InterPro" id="IPR014730">
    <property type="entry name" value="ETF_a/b_N"/>
</dbReference>
<organism evidence="8 9">
    <name type="scientific">Kouleothrix aurantiaca</name>
    <dbReference type="NCBI Taxonomy" id="186479"/>
    <lineage>
        <taxon>Bacteria</taxon>
        <taxon>Bacillati</taxon>
        <taxon>Chloroflexota</taxon>
        <taxon>Chloroflexia</taxon>
        <taxon>Chloroflexales</taxon>
        <taxon>Roseiflexineae</taxon>
        <taxon>Roseiflexaceae</taxon>
        <taxon>Kouleothrix</taxon>
    </lineage>
</organism>
<dbReference type="InterPro" id="IPR018206">
    <property type="entry name" value="ETF_asu_C_CS"/>
</dbReference>
<dbReference type="Gene3D" id="3.40.50.1220">
    <property type="entry name" value="TPP-binding domain"/>
    <property type="match status" value="1"/>
</dbReference>
<dbReference type="PROSITE" id="PS00696">
    <property type="entry name" value="ETF_ALPHA"/>
    <property type="match status" value="1"/>
</dbReference>
<protein>
    <submittedName>
        <fullName evidence="8">Electron transfer flavoprotein subunit alpha</fullName>
    </submittedName>
</protein>
<dbReference type="AlphaFoldDB" id="A0A0P9FGU2"/>
<keyword evidence="9" id="KW-1185">Reference proteome</keyword>
<evidence type="ECO:0000256" key="1">
    <source>
        <dbReference type="ARBA" id="ARBA00005817"/>
    </source>
</evidence>
<keyword evidence="5" id="KW-0249">Electron transport</keyword>
<dbReference type="SUPFAM" id="SSF52402">
    <property type="entry name" value="Adenine nucleotide alpha hydrolases-like"/>
    <property type="match status" value="1"/>
</dbReference>
<name>A0A0P9FGU2_9CHLR</name>
<dbReference type="PANTHER" id="PTHR43153:SF1">
    <property type="entry name" value="ELECTRON TRANSFER FLAVOPROTEIN SUBUNIT ALPHA, MITOCHONDRIAL"/>
    <property type="match status" value="1"/>
</dbReference>
<dbReference type="Pfam" id="PF01012">
    <property type="entry name" value="ETF"/>
    <property type="match status" value="1"/>
</dbReference>
<dbReference type="PATRIC" id="fig|186479.3.peg.9097"/>
<evidence type="ECO:0000256" key="6">
    <source>
        <dbReference type="PIRSR" id="PIRSR000089-1"/>
    </source>
</evidence>
<dbReference type="SMART" id="SM00893">
    <property type="entry name" value="ETF"/>
    <property type="match status" value="1"/>
</dbReference>
<dbReference type="FunFam" id="3.40.50.1220:FF:000001">
    <property type="entry name" value="Electron transfer flavoprotein, alpha subunit"/>
    <property type="match status" value="1"/>
</dbReference>
<evidence type="ECO:0000313" key="8">
    <source>
        <dbReference type="EMBL" id="KPV52360.1"/>
    </source>
</evidence>
<dbReference type="PIRSF" id="PIRSF000089">
    <property type="entry name" value="Electra_flavoP_a"/>
    <property type="match status" value="1"/>
</dbReference>
<reference evidence="8 9" key="1">
    <citation type="submission" date="2015-09" db="EMBL/GenBank/DDBJ databases">
        <title>Draft genome sequence of Kouleothrix aurantiaca JCM 19913.</title>
        <authorList>
            <person name="Hemp J."/>
        </authorList>
    </citation>
    <scope>NUCLEOTIDE SEQUENCE [LARGE SCALE GENOMIC DNA]</scope>
    <source>
        <strain evidence="8 9">COM-B</strain>
    </source>
</reference>
<evidence type="ECO:0000256" key="2">
    <source>
        <dbReference type="ARBA" id="ARBA00022448"/>
    </source>
</evidence>
<evidence type="ECO:0000259" key="7">
    <source>
        <dbReference type="SMART" id="SM00893"/>
    </source>
</evidence>
<feature type="domain" description="Electron transfer flavoprotein alpha/beta-subunit N-terminal" evidence="7">
    <location>
        <begin position="5"/>
        <end position="192"/>
    </location>
</feature>
<comment type="caution">
    <text evidence="8">The sequence shown here is derived from an EMBL/GenBank/DDBJ whole genome shotgun (WGS) entry which is preliminary data.</text>
</comment>
<dbReference type="CDD" id="cd01715">
    <property type="entry name" value="ETF_alpha"/>
    <property type="match status" value="1"/>
</dbReference>
<dbReference type="InterPro" id="IPR014731">
    <property type="entry name" value="ETF_asu_C"/>
</dbReference>
<keyword evidence="2" id="KW-0813">Transport</keyword>
<dbReference type="Gene3D" id="3.40.50.620">
    <property type="entry name" value="HUPs"/>
    <property type="match status" value="1"/>
</dbReference>
<dbReference type="PANTHER" id="PTHR43153">
    <property type="entry name" value="ELECTRON TRANSFER FLAVOPROTEIN ALPHA"/>
    <property type="match status" value="1"/>
</dbReference>
<keyword evidence="3" id="KW-0285">Flavoprotein</keyword>
<dbReference type="InterPro" id="IPR029035">
    <property type="entry name" value="DHS-like_NAD/FAD-binding_dom"/>
</dbReference>
<dbReference type="GO" id="GO:0009055">
    <property type="term" value="F:electron transfer activity"/>
    <property type="evidence" value="ECO:0007669"/>
    <property type="project" value="InterPro"/>
</dbReference>
<feature type="binding site" evidence="6">
    <location>
        <position position="215"/>
    </location>
    <ligand>
        <name>FAD</name>
        <dbReference type="ChEBI" id="CHEBI:57692"/>
    </ligand>
</feature>
<dbReference type="Proteomes" id="UP000050509">
    <property type="component" value="Unassembled WGS sequence"/>
</dbReference>
<dbReference type="InterPro" id="IPR001308">
    <property type="entry name" value="ETF_a/FixB"/>
</dbReference>
<proteinExistence type="inferred from homology"/>
<dbReference type="InterPro" id="IPR033947">
    <property type="entry name" value="ETF_alpha_N"/>
</dbReference>
<feature type="binding site" evidence="6">
    <location>
        <begin position="241"/>
        <end position="242"/>
    </location>
    <ligand>
        <name>FAD</name>
        <dbReference type="ChEBI" id="CHEBI:57692"/>
    </ligand>
</feature>
<dbReference type="SUPFAM" id="SSF52467">
    <property type="entry name" value="DHS-like NAD/FAD-binding domain"/>
    <property type="match status" value="1"/>
</dbReference>
<comment type="cofactor">
    <cofactor evidence="6">
        <name>FAD</name>
        <dbReference type="ChEBI" id="CHEBI:57692"/>
    </cofactor>
    <text evidence="6">Binds 1 FAD per dimer.</text>
</comment>
<evidence type="ECO:0000256" key="5">
    <source>
        <dbReference type="ARBA" id="ARBA00022982"/>
    </source>
</evidence>
<sequence>MSNEIWVLIEKARNAENIAAISRELLGKGRQLADAAGAPLAAVVLGSGVGALAERAFAYGADKAYVVDDAALAQYTTDGFVGAAAALAQKYAPQLFLTGASFQMRDFSAALAAELGVGLAADATNVTLEGGQISAVRPSHGGNVINTLQFGAARPAAVSARKQSFAEAAEQAGRSGELVNEAMPGVEIRTKVTNVAPKQGAVNLADAAVIVSGGRGLGSPENYFKLIPPLAEAVGGAYGASRAVVDAGWVPYEHQVGQTGKTVSPKLYMACGISGAIQHLAGMRTSRTIVAINKDADAPIFRVASYGVVGDVNEILPLLISEIKQRSH</sequence>
<dbReference type="EMBL" id="LJCR01000572">
    <property type="protein sequence ID" value="KPV52360.1"/>
    <property type="molecule type" value="Genomic_DNA"/>
</dbReference>
<gene>
    <name evidence="8" type="ORF">SE17_15975</name>
</gene>
<comment type="similarity">
    <text evidence="1">Belongs to the ETF alpha-subunit/FixB family.</text>
</comment>
<evidence type="ECO:0000256" key="4">
    <source>
        <dbReference type="ARBA" id="ARBA00022827"/>
    </source>
</evidence>
<accession>A0A0P9FGU2</accession>